<feature type="transmembrane region" description="Helical" evidence="7">
    <location>
        <begin position="367"/>
        <end position="391"/>
    </location>
</feature>
<dbReference type="InterPro" id="IPR025857">
    <property type="entry name" value="MacB_PCD"/>
</dbReference>
<dbReference type="InterPro" id="IPR050250">
    <property type="entry name" value="Macrolide_Exporter_MacB"/>
</dbReference>
<sequence length="408" mass="42644">MDTWESLRMAGKTLAANRLRSTLTMLGIIIGNASVILMVGVGQGAQRYASEQFQNLGTDVIFIITGTDNARRNVIAPPNRLVLADAEAIATQVPTVRSVAPQINGSELAIAGNNTKRATLIGTTDAYAIVRNAEVSSGRFFNEEDIKRNARVITLGAAIARDLFPQGTAIGQTVRIRGTSYEVIGIMSEKGAFLGTNQDDTIFLPITTMTGRLTGKTSPYGVAVAVINVSATSNDNVSAAQFQISNLLRLRHRTSDINADDTFTVRTQQDALEIVGNITGALTIMLAAIAGISLFVGGIGIMNIMLVSVTERTSEIGLRKAIGASPSDILTQFTIEAVILSLLGGAIGTAIGIGGIFLIAAVSPLQAGVSVGAICLSVGVSGGIGLFFGIFPARQASRLDPIVALRSI</sequence>
<feature type="domain" description="MacB-like periplasmic core" evidence="9">
    <location>
        <begin position="21"/>
        <end position="246"/>
    </location>
</feature>
<accession>A0A2W4Y397</accession>
<keyword evidence="2" id="KW-1003">Cell membrane</keyword>
<keyword evidence="4 7" id="KW-1133">Transmembrane helix</keyword>
<organism evidence="10 11">
    <name type="scientific">Pseudanabaena frigida</name>
    <dbReference type="NCBI Taxonomy" id="945775"/>
    <lineage>
        <taxon>Bacteria</taxon>
        <taxon>Bacillati</taxon>
        <taxon>Cyanobacteriota</taxon>
        <taxon>Cyanophyceae</taxon>
        <taxon>Pseudanabaenales</taxon>
        <taxon>Pseudanabaenaceae</taxon>
        <taxon>Pseudanabaena</taxon>
    </lineage>
</organism>
<evidence type="ECO:0000313" key="11">
    <source>
        <dbReference type="Proteomes" id="UP000249467"/>
    </source>
</evidence>
<name>A0A2W4Y397_9CYAN</name>
<dbReference type="InterPro" id="IPR003838">
    <property type="entry name" value="ABC3_permease_C"/>
</dbReference>
<feature type="transmembrane region" description="Helical" evidence="7">
    <location>
        <begin position="337"/>
        <end position="361"/>
    </location>
</feature>
<dbReference type="Pfam" id="PF02687">
    <property type="entry name" value="FtsX"/>
    <property type="match status" value="1"/>
</dbReference>
<dbReference type="Pfam" id="PF12704">
    <property type="entry name" value="MacB_PCD"/>
    <property type="match status" value="1"/>
</dbReference>
<dbReference type="EMBL" id="QBML01000009">
    <property type="protein sequence ID" value="PZO41951.1"/>
    <property type="molecule type" value="Genomic_DNA"/>
</dbReference>
<keyword evidence="3 7" id="KW-0812">Transmembrane</keyword>
<evidence type="ECO:0000256" key="6">
    <source>
        <dbReference type="ARBA" id="ARBA00038076"/>
    </source>
</evidence>
<evidence type="ECO:0000256" key="1">
    <source>
        <dbReference type="ARBA" id="ARBA00004651"/>
    </source>
</evidence>
<gene>
    <name evidence="10" type="ORF">DCF19_08800</name>
</gene>
<reference evidence="10 11" key="2">
    <citation type="submission" date="2018-06" db="EMBL/GenBank/DDBJ databases">
        <title>Metagenomic assembly of (sub)arctic Cyanobacteria and their associated microbiome from non-axenic cultures.</title>
        <authorList>
            <person name="Baurain D."/>
        </authorList>
    </citation>
    <scope>NUCLEOTIDE SEQUENCE [LARGE SCALE GENOMIC DNA]</scope>
    <source>
        <strain evidence="10">ULC066bin1</strain>
    </source>
</reference>
<keyword evidence="5 7" id="KW-0472">Membrane</keyword>
<feature type="transmembrane region" description="Helical" evidence="7">
    <location>
        <begin position="21"/>
        <end position="42"/>
    </location>
</feature>
<proteinExistence type="inferred from homology"/>
<reference evidence="10 11" key="1">
    <citation type="submission" date="2018-04" db="EMBL/GenBank/DDBJ databases">
        <authorList>
            <person name="Go L.Y."/>
            <person name="Mitchell J.A."/>
        </authorList>
    </citation>
    <scope>NUCLEOTIDE SEQUENCE [LARGE SCALE GENOMIC DNA]</scope>
    <source>
        <strain evidence="10">ULC066bin1</strain>
    </source>
</reference>
<evidence type="ECO:0000256" key="4">
    <source>
        <dbReference type="ARBA" id="ARBA00022989"/>
    </source>
</evidence>
<dbReference type="Proteomes" id="UP000249467">
    <property type="component" value="Unassembled WGS sequence"/>
</dbReference>
<comment type="similarity">
    <text evidence="6">Belongs to the ABC-4 integral membrane protein family.</text>
</comment>
<dbReference type="PANTHER" id="PTHR30572">
    <property type="entry name" value="MEMBRANE COMPONENT OF TRANSPORTER-RELATED"/>
    <property type="match status" value="1"/>
</dbReference>
<evidence type="ECO:0000259" key="8">
    <source>
        <dbReference type="Pfam" id="PF02687"/>
    </source>
</evidence>
<protein>
    <submittedName>
        <fullName evidence="10">ABC transporter permease</fullName>
    </submittedName>
</protein>
<comment type="subcellular location">
    <subcellularLocation>
        <location evidence="1">Cell membrane</location>
        <topology evidence="1">Multi-pass membrane protein</topology>
    </subcellularLocation>
</comment>
<feature type="transmembrane region" description="Helical" evidence="7">
    <location>
        <begin position="284"/>
        <end position="309"/>
    </location>
</feature>
<evidence type="ECO:0000256" key="3">
    <source>
        <dbReference type="ARBA" id="ARBA00022692"/>
    </source>
</evidence>
<dbReference type="PANTHER" id="PTHR30572:SF4">
    <property type="entry name" value="ABC TRANSPORTER PERMEASE YTRF"/>
    <property type="match status" value="1"/>
</dbReference>
<evidence type="ECO:0000256" key="7">
    <source>
        <dbReference type="SAM" id="Phobius"/>
    </source>
</evidence>
<evidence type="ECO:0000259" key="9">
    <source>
        <dbReference type="Pfam" id="PF12704"/>
    </source>
</evidence>
<dbReference type="GO" id="GO:0022857">
    <property type="term" value="F:transmembrane transporter activity"/>
    <property type="evidence" value="ECO:0007669"/>
    <property type="project" value="TreeGrafter"/>
</dbReference>
<comment type="caution">
    <text evidence="10">The sequence shown here is derived from an EMBL/GenBank/DDBJ whole genome shotgun (WGS) entry which is preliminary data.</text>
</comment>
<feature type="domain" description="ABC3 transporter permease C-terminal" evidence="8">
    <location>
        <begin position="288"/>
        <end position="401"/>
    </location>
</feature>
<dbReference type="GO" id="GO:0005886">
    <property type="term" value="C:plasma membrane"/>
    <property type="evidence" value="ECO:0007669"/>
    <property type="project" value="UniProtKB-SubCell"/>
</dbReference>
<evidence type="ECO:0000313" key="10">
    <source>
        <dbReference type="EMBL" id="PZO41951.1"/>
    </source>
</evidence>
<dbReference type="AlphaFoldDB" id="A0A2W4Y397"/>
<evidence type="ECO:0000256" key="2">
    <source>
        <dbReference type="ARBA" id="ARBA00022475"/>
    </source>
</evidence>
<evidence type="ECO:0000256" key="5">
    <source>
        <dbReference type="ARBA" id="ARBA00023136"/>
    </source>
</evidence>